<dbReference type="SUPFAM" id="SSF52266">
    <property type="entry name" value="SGNH hydrolase"/>
    <property type="match status" value="1"/>
</dbReference>
<dbReference type="PANTHER" id="PTHR14209:SF19">
    <property type="entry name" value="ISOAMYL ACETATE-HYDROLYZING ESTERASE 1 HOMOLOG"/>
    <property type="match status" value="1"/>
</dbReference>
<proteinExistence type="predicted"/>
<dbReference type="InterPro" id="IPR036514">
    <property type="entry name" value="SGNH_hydro_sf"/>
</dbReference>
<keyword evidence="3" id="KW-1185">Reference proteome</keyword>
<sequence>MIEPARFSTFLWMSTSSISNQLSTSSRESYNKASGLPERTNEAAGAYAKACISVAEECGLPIIDLWSGMQQLNDWEKSCLSYLHVSFKRGQNLKSLCYIKNREV</sequence>
<dbReference type="Proteomes" id="UP001417504">
    <property type="component" value="Unassembled WGS sequence"/>
</dbReference>
<name>A0AAP0PQR2_9MAGN</name>
<organism evidence="2 3">
    <name type="scientific">Stephania japonica</name>
    <dbReference type="NCBI Taxonomy" id="461633"/>
    <lineage>
        <taxon>Eukaryota</taxon>
        <taxon>Viridiplantae</taxon>
        <taxon>Streptophyta</taxon>
        <taxon>Embryophyta</taxon>
        <taxon>Tracheophyta</taxon>
        <taxon>Spermatophyta</taxon>
        <taxon>Magnoliopsida</taxon>
        <taxon>Ranunculales</taxon>
        <taxon>Menispermaceae</taxon>
        <taxon>Menispermoideae</taxon>
        <taxon>Cissampelideae</taxon>
        <taxon>Stephania</taxon>
    </lineage>
</organism>
<comment type="caution">
    <text evidence="2">The sequence shown here is derived from an EMBL/GenBank/DDBJ whole genome shotgun (WGS) entry which is preliminary data.</text>
</comment>
<gene>
    <name evidence="2" type="ORF">Sjap_000442</name>
</gene>
<dbReference type="Gene3D" id="3.40.50.1110">
    <property type="entry name" value="SGNH hydrolase"/>
    <property type="match status" value="1"/>
</dbReference>
<evidence type="ECO:0000256" key="1">
    <source>
        <dbReference type="SAM" id="MobiDB-lite"/>
    </source>
</evidence>
<accession>A0AAP0PQR2</accession>
<feature type="region of interest" description="Disordered" evidence="1">
    <location>
        <begin position="19"/>
        <end position="38"/>
    </location>
</feature>
<reference evidence="2 3" key="1">
    <citation type="submission" date="2024-01" db="EMBL/GenBank/DDBJ databases">
        <title>Genome assemblies of Stephania.</title>
        <authorList>
            <person name="Yang L."/>
        </authorList>
    </citation>
    <scope>NUCLEOTIDE SEQUENCE [LARGE SCALE GENOMIC DNA]</scope>
    <source>
        <strain evidence="2">QJT</strain>
        <tissue evidence="2">Leaf</tissue>
    </source>
</reference>
<dbReference type="InterPro" id="IPR045136">
    <property type="entry name" value="Iah1-like"/>
</dbReference>
<dbReference type="PANTHER" id="PTHR14209">
    <property type="entry name" value="ISOAMYL ACETATE-HYDROLYZING ESTERASE 1"/>
    <property type="match status" value="1"/>
</dbReference>
<evidence type="ECO:0000313" key="3">
    <source>
        <dbReference type="Proteomes" id="UP001417504"/>
    </source>
</evidence>
<dbReference type="EMBL" id="JBBNAE010000001">
    <property type="protein sequence ID" value="KAK9152962.1"/>
    <property type="molecule type" value="Genomic_DNA"/>
</dbReference>
<protein>
    <submittedName>
        <fullName evidence="2">Uncharacterized protein</fullName>
    </submittedName>
</protein>
<dbReference type="AlphaFoldDB" id="A0AAP0PQR2"/>
<evidence type="ECO:0000313" key="2">
    <source>
        <dbReference type="EMBL" id="KAK9152962.1"/>
    </source>
</evidence>